<evidence type="ECO:0000256" key="3">
    <source>
        <dbReference type="ARBA" id="ARBA00023242"/>
    </source>
</evidence>
<feature type="region of interest" description="Disordered" evidence="5">
    <location>
        <begin position="316"/>
        <end position="337"/>
    </location>
</feature>
<keyword evidence="2 4" id="KW-0694">RNA-binding</keyword>
<dbReference type="InterPro" id="IPR012677">
    <property type="entry name" value="Nucleotide-bd_a/b_plait_sf"/>
</dbReference>
<accession>A0AAD8NYD4</accession>
<gene>
    <name evidence="7" type="ORF">QVD17_15110</name>
</gene>
<dbReference type="EMBL" id="JAUHHV010000004">
    <property type="protein sequence ID" value="KAK1426438.1"/>
    <property type="molecule type" value="Genomic_DNA"/>
</dbReference>
<dbReference type="GO" id="GO:0005634">
    <property type="term" value="C:nucleus"/>
    <property type="evidence" value="ECO:0007669"/>
    <property type="project" value="UniProtKB-SubCell"/>
</dbReference>
<dbReference type="InterPro" id="IPR000504">
    <property type="entry name" value="RRM_dom"/>
</dbReference>
<feature type="compositionally biased region" description="Low complexity" evidence="5">
    <location>
        <begin position="316"/>
        <end position="328"/>
    </location>
</feature>
<comment type="subcellular location">
    <subcellularLocation>
        <location evidence="1">Nucleus</location>
    </subcellularLocation>
</comment>
<feature type="domain" description="RRM" evidence="6">
    <location>
        <begin position="80"/>
        <end position="152"/>
    </location>
</feature>
<evidence type="ECO:0000256" key="1">
    <source>
        <dbReference type="ARBA" id="ARBA00004123"/>
    </source>
</evidence>
<dbReference type="Gene3D" id="3.30.70.330">
    <property type="match status" value="3"/>
</dbReference>
<evidence type="ECO:0000313" key="8">
    <source>
        <dbReference type="Proteomes" id="UP001229421"/>
    </source>
</evidence>
<dbReference type="Pfam" id="PF00076">
    <property type="entry name" value="RRM_1"/>
    <property type="match status" value="3"/>
</dbReference>
<evidence type="ECO:0000256" key="4">
    <source>
        <dbReference type="PROSITE-ProRule" id="PRU00176"/>
    </source>
</evidence>
<dbReference type="AlphaFoldDB" id="A0AAD8NYD4"/>
<dbReference type="InterPro" id="IPR012921">
    <property type="entry name" value="SPOC_C"/>
</dbReference>
<dbReference type="SMART" id="SM00360">
    <property type="entry name" value="RRM"/>
    <property type="match status" value="3"/>
</dbReference>
<evidence type="ECO:0000256" key="5">
    <source>
        <dbReference type="SAM" id="MobiDB-lite"/>
    </source>
</evidence>
<dbReference type="CDD" id="cd00590">
    <property type="entry name" value="RRM_SF"/>
    <property type="match status" value="1"/>
</dbReference>
<comment type="caution">
    <text evidence="7">The sequence shown here is derived from an EMBL/GenBank/DDBJ whole genome shotgun (WGS) entry which is preliminary data.</text>
</comment>
<dbReference type="SUPFAM" id="SSF54928">
    <property type="entry name" value="RNA-binding domain, RBD"/>
    <property type="match status" value="2"/>
</dbReference>
<reference evidence="7" key="1">
    <citation type="journal article" date="2023" name="bioRxiv">
        <title>Improved chromosome-level genome assembly for marigold (Tagetes erecta).</title>
        <authorList>
            <person name="Jiang F."/>
            <person name="Yuan L."/>
            <person name="Wang S."/>
            <person name="Wang H."/>
            <person name="Xu D."/>
            <person name="Wang A."/>
            <person name="Fan W."/>
        </authorList>
    </citation>
    <scope>NUCLEOTIDE SEQUENCE</scope>
    <source>
        <strain evidence="7">WSJ</strain>
        <tissue evidence="7">Leaf</tissue>
    </source>
</reference>
<name>A0AAD8NYD4_TARER</name>
<dbReference type="Pfam" id="PF07744">
    <property type="entry name" value="SPOC"/>
    <property type="match status" value="1"/>
</dbReference>
<dbReference type="CDD" id="cd21546">
    <property type="entry name" value="SPOC_FPA-like"/>
    <property type="match status" value="1"/>
</dbReference>
<keyword evidence="8" id="KW-1185">Reference proteome</keyword>
<feature type="domain" description="RRM" evidence="6">
    <location>
        <begin position="172"/>
        <end position="246"/>
    </location>
</feature>
<dbReference type="InterPro" id="IPR035979">
    <property type="entry name" value="RBD_domain_sf"/>
</dbReference>
<dbReference type="Proteomes" id="UP001229421">
    <property type="component" value="Unassembled WGS sequence"/>
</dbReference>
<dbReference type="PANTHER" id="PTHR23189">
    <property type="entry name" value="RNA RECOGNITION MOTIF-CONTAINING"/>
    <property type="match status" value="1"/>
</dbReference>
<keyword evidence="3" id="KW-0539">Nucleus</keyword>
<organism evidence="7 8">
    <name type="scientific">Tagetes erecta</name>
    <name type="common">African marigold</name>
    <dbReference type="NCBI Taxonomy" id="13708"/>
    <lineage>
        <taxon>Eukaryota</taxon>
        <taxon>Viridiplantae</taxon>
        <taxon>Streptophyta</taxon>
        <taxon>Embryophyta</taxon>
        <taxon>Tracheophyta</taxon>
        <taxon>Spermatophyta</taxon>
        <taxon>Magnoliopsida</taxon>
        <taxon>eudicotyledons</taxon>
        <taxon>Gunneridae</taxon>
        <taxon>Pentapetalae</taxon>
        <taxon>asterids</taxon>
        <taxon>campanulids</taxon>
        <taxon>Asterales</taxon>
        <taxon>Asteraceae</taxon>
        <taxon>Asteroideae</taxon>
        <taxon>Heliantheae alliance</taxon>
        <taxon>Tageteae</taxon>
        <taxon>Tagetes</taxon>
    </lineage>
</organism>
<evidence type="ECO:0000259" key="6">
    <source>
        <dbReference type="PROSITE" id="PS50102"/>
    </source>
</evidence>
<protein>
    <recommendedName>
        <fullName evidence="6">RRM domain-containing protein</fullName>
    </recommendedName>
</protein>
<evidence type="ECO:0000256" key="2">
    <source>
        <dbReference type="ARBA" id="ARBA00022884"/>
    </source>
</evidence>
<evidence type="ECO:0000313" key="7">
    <source>
        <dbReference type="EMBL" id="KAK1426438.1"/>
    </source>
</evidence>
<dbReference type="PROSITE" id="PS50102">
    <property type="entry name" value="RRM"/>
    <property type="match status" value="3"/>
</dbReference>
<proteinExistence type="predicted"/>
<dbReference type="GO" id="GO:0003723">
    <property type="term" value="F:RNA binding"/>
    <property type="evidence" value="ECO:0007669"/>
    <property type="project" value="UniProtKB-UniRule"/>
</dbReference>
<feature type="domain" description="RRM" evidence="6">
    <location>
        <begin position="3"/>
        <end position="75"/>
    </location>
</feature>
<sequence>MSNNLWVGNLALGVSDLDLRKVFEKHGGVDVVMFNPSRNYAFVYLKNAADAKKAKDNLQGVVVHGNQMKIEFAKPVKPCKCLWVSGISTSISKEDLEEEFSKFGKIEDFEFQQDKCFAIVNYFKLDDAIKALKAMHGKNNGGTMIRVDYSRLHSRRKTLPLEGPKWNKELPSNILCISYPPGVHIDEQILHNALILFGEIENIKSVPSRYCSFVEFRSMEEALRAKDGLQGKLFNDPRISITFSRNEPAPNQYFTGTRGPRPGAFVNEIPFHGHVIPHGVGGPIRSMRPFALPDSSFGGPDPSFVNAIGDVNWRSSPSSQMLSSPSSMHRTRDVFDSSQIQREPKRLRTDDRAFLNDQIFRGSDIDRTGVEYMWRGILAKGGTPVCRARCVPIGDWIGYEMPEIVNCSARTGLDMLAKHYADAIGFDIVYFLPDSEDDFASYTEFLQYMGDRNRAGVVKFGDGTTLFLVPPSDFLRTVLKVSGPARLYGVVLKFSTPTSDEVNGPTISQQHVNRPPLVTATSTPPAGLSLTPELVASLASLANVKYNGQLTSGSERQFQGQIYEQETSNLTGDFMQSNEVNDPNLAVTRNSYVQGSFNLPHHEEVPPVTTNSYFQTSQGLEFAPSVQVTQQYQAEQSHDLYTAGNVVTSSSQVYHTNVYESQSVVPGQQKLEFDADKDKRYQSTLQLAANLLLQIHQKRSGMETDGTH</sequence>